<dbReference type="CDD" id="cd00082">
    <property type="entry name" value="HisKA"/>
    <property type="match status" value="1"/>
</dbReference>
<evidence type="ECO:0000313" key="8">
    <source>
        <dbReference type="EMBL" id="QNQ11969.1"/>
    </source>
</evidence>
<dbReference type="InterPro" id="IPR036890">
    <property type="entry name" value="HATPase_C_sf"/>
</dbReference>
<dbReference type="InterPro" id="IPR050736">
    <property type="entry name" value="Sensor_HK_Regulatory"/>
</dbReference>
<dbReference type="PRINTS" id="PR00344">
    <property type="entry name" value="BCTRLSENSOR"/>
</dbReference>
<accession>A0A7H0LQL6</accession>
<dbReference type="SUPFAM" id="SSF55874">
    <property type="entry name" value="ATPase domain of HSP90 chaperone/DNA topoisomerase II/histidine kinase"/>
    <property type="match status" value="1"/>
</dbReference>
<dbReference type="SUPFAM" id="SSF55785">
    <property type="entry name" value="PYP-like sensor domain (PAS domain)"/>
    <property type="match status" value="1"/>
</dbReference>
<dbReference type="PROSITE" id="PS50109">
    <property type="entry name" value="HIS_KIN"/>
    <property type="match status" value="1"/>
</dbReference>
<dbReference type="EC" id="2.7.13.3" evidence="2"/>
<dbReference type="PANTHER" id="PTHR43711:SF1">
    <property type="entry name" value="HISTIDINE KINASE 1"/>
    <property type="match status" value="1"/>
</dbReference>
<reference evidence="8 9" key="1">
    <citation type="submission" date="2020-09" db="EMBL/GenBank/DDBJ databases">
        <title>Sphingomonas sp., a new species isolated from pork steak.</title>
        <authorList>
            <person name="Heidler von Heilborn D."/>
        </authorList>
    </citation>
    <scope>NUCLEOTIDE SEQUENCE [LARGE SCALE GENOMIC DNA]</scope>
    <source>
        <strain evidence="9">S8-3T</strain>
    </source>
</reference>
<dbReference type="GO" id="GO:0000155">
    <property type="term" value="F:phosphorelay sensor kinase activity"/>
    <property type="evidence" value="ECO:0007669"/>
    <property type="project" value="InterPro"/>
</dbReference>
<dbReference type="SMART" id="SM00387">
    <property type="entry name" value="HATPase_c"/>
    <property type="match status" value="1"/>
</dbReference>
<dbReference type="AlphaFoldDB" id="A0A7H0LQL6"/>
<dbReference type="InterPro" id="IPR005467">
    <property type="entry name" value="His_kinase_dom"/>
</dbReference>
<evidence type="ECO:0000259" key="7">
    <source>
        <dbReference type="PROSITE" id="PS50109"/>
    </source>
</evidence>
<keyword evidence="6" id="KW-0902">Two-component regulatory system</keyword>
<name>A0A7H0LQL6_9SPHN</name>
<feature type="domain" description="Histidine kinase" evidence="7">
    <location>
        <begin position="239"/>
        <end position="455"/>
    </location>
</feature>
<evidence type="ECO:0000256" key="2">
    <source>
        <dbReference type="ARBA" id="ARBA00012438"/>
    </source>
</evidence>
<evidence type="ECO:0000256" key="3">
    <source>
        <dbReference type="ARBA" id="ARBA00022553"/>
    </source>
</evidence>
<dbReference type="Gene3D" id="3.30.565.10">
    <property type="entry name" value="Histidine kinase-like ATPase, C-terminal domain"/>
    <property type="match status" value="1"/>
</dbReference>
<gene>
    <name evidence="8" type="ORF">H3Z74_10660</name>
</gene>
<evidence type="ECO:0000256" key="5">
    <source>
        <dbReference type="ARBA" id="ARBA00022777"/>
    </source>
</evidence>
<comment type="catalytic activity">
    <reaction evidence="1">
        <text>ATP + protein L-histidine = ADP + protein N-phospho-L-histidine.</text>
        <dbReference type="EC" id="2.7.13.3"/>
    </reaction>
</comment>
<keyword evidence="9" id="KW-1185">Reference proteome</keyword>
<keyword evidence="5 8" id="KW-0418">Kinase</keyword>
<sequence>MLDSSLPPVRGLLDPAGRLIEADQRLHELNTRAGGGLGQPIAIPQVATLARLAQRLGILISRGVVAGDGDGDVDLWVRANPDAQGVRLEITGWRMRSAWRSGTPDGEREGDFLRSGADWLWETDAALRVSFLSITVGAKYGFDAGEMLGQPLTRLFLLGEDREGAFPILGGLAMRQRFDDQRATVRPTGQAVRLAATPRTDSQGAFAGFIGAAHMIDPDPAPVAPFPENEGVSGAFAARLDAALRSPLGRIIANADSINAQSEGPLRQDYADYAADIASAGRHLMGLVDDLVDLQAIERPGFKVAAEPIDLADVSRRAAGLLGVRASGAKVRIDKPAPDDMLPATGEFRRALQILVNLIGNAVRYSPVDGMVWIRTEREGDIAAVIVADQGKGIAIEDQKRIFEKFERVDPHEAGGSGLGLYIARRLARAMGGDITVDSAPGQGARFVFTLPYRE</sequence>
<evidence type="ECO:0000313" key="9">
    <source>
        <dbReference type="Proteomes" id="UP000516148"/>
    </source>
</evidence>
<dbReference type="InterPro" id="IPR003594">
    <property type="entry name" value="HATPase_dom"/>
</dbReference>
<dbReference type="InterPro" id="IPR004358">
    <property type="entry name" value="Sig_transdc_His_kin-like_C"/>
</dbReference>
<keyword evidence="4" id="KW-0808">Transferase</keyword>
<dbReference type="Pfam" id="PF02518">
    <property type="entry name" value="HATPase_c"/>
    <property type="match status" value="1"/>
</dbReference>
<dbReference type="InterPro" id="IPR003661">
    <property type="entry name" value="HisK_dim/P_dom"/>
</dbReference>
<dbReference type="EMBL" id="CP061038">
    <property type="protein sequence ID" value="QNQ11969.1"/>
    <property type="molecule type" value="Genomic_DNA"/>
</dbReference>
<dbReference type="RefSeq" id="WP_187764269.1">
    <property type="nucleotide sequence ID" value="NZ_CP061038.1"/>
</dbReference>
<dbReference type="InterPro" id="IPR036097">
    <property type="entry name" value="HisK_dim/P_sf"/>
</dbReference>
<evidence type="ECO:0000256" key="1">
    <source>
        <dbReference type="ARBA" id="ARBA00000085"/>
    </source>
</evidence>
<dbReference type="SUPFAM" id="SSF47384">
    <property type="entry name" value="Homodimeric domain of signal transducing histidine kinase"/>
    <property type="match status" value="1"/>
</dbReference>
<dbReference type="Proteomes" id="UP000516148">
    <property type="component" value="Chromosome"/>
</dbReference>
<proteinExistence type="predicted"/>
<keyword evidence="3" id="KW-0597">Phosphoprotein</keyword>
<evidence type="ECO:0000256" key="4">
    <source>
        <dbReference type="ARBA" id="ARBA00022679"/>
    </source>
</evidence>
<dbReference type="InterPro" id="IPR035965">
    <property type="entry name" value="PAS-like_dom_sf"/>
</dbReference>
<dbReference type="KEGG" id="spap:H3Z74_10660"/>
<evidence type="ECO:0000256" key="6">
    <source>
        <dbReference type="ARBA" id="ARBA00023012"/>
    </source>
</evidence>
<dbReference type="PANTHER" id="PTHR43711">
    <property type="entry name" value="TWO-COMPONENT HISTIDINE KINASE"/>
    <property type="match status" value="1"/>
</dbReference>
<organism evidence="8 9">
    <name type="scientific">Sphingomonas alpina</name>
    <dbReference type="NCBI Taxonomy" id="653931"/>
    <lineage>
        <taxon>Bacteria</taxon>
        <taxon>Pseudomonadati</taxon>
        <taxon>Pseudomonadota</taxon>
        <taxon>Alphaproteobacteria</taxon>
        <taxon>Sphingomonadales</taxon>
        <taxon>Sphingomonadaceae</taxon>
        <taxon>Sphingomonas</taxon>
    </lineage>
</organism>
<protein>
    <recommendedName>
        <fullName evidence="2">histidine kinase</fullName>
        <ecNumber evidence="2">2.7.13.3</ecNumber>
    </recommendedName>
</protein>
<dbReference type="Gene3D" id="1.10.287.130">
    <property type="match status" value="1"/>
</dbReference>